<feature type="region of interest" description="Disordered" evidence="8">
    <location>
        <begin position="189"/>
        <end position="251"/>
    </location>
</feature>
<keyword evidence="6" id="KW-0862">Zinc</keyword>
<feature type="region of interest" description="Disordered" evidence="8">
    <location>
        <begin position="114"/>
        <end position="133"/>
    </location>
</feature>
<comment type="similarity">
    <text evidence="2">Belongs to the peptidase M13 family.</text>
</comment>
<feature type="compositionally biased region" description="Basic and acidic residues" evidence="8">
    <location>
        <begin position="241"/>
        <end position="250"/>
    </location>
</feature>
<dbReference type="InterPro" id="IPR008753">
    <property type="entry name" value="Peptidase_M13_N"/>
</dbReference>
<feature type="domain" description="Peptidase M13 C-terminal" evidence="10">
    <location>
        <begin position="776"/>
        <end position="819"/>
    </location>
</feature>
<evidence type="ECO:0000256" key="5">
    <source>
        <dbReference type="ARBA" id="ARBA00022801"/>
    </source>
</evidence>
<evidence type="ECO:0000256" key="1">
    <source>
        <dbReference type="ARBA" id="ARBA00001947"/>
    </source>
</evidence>
<comment type="cofactor">
    <cofactor evidence="1">
        <name>Zn(2+)</name>
        <dbReference type="ChEBI" id="CHEBI:29105"/>
    </cofactor>
</comment>
<keyword evidence="9" id="KW-1133">Transmembrane helix</keyword>
<feature type="compositionally biased region" description="Polar residues" evidence="8">
    <location>
        <begin position="221"/>
        <end position="234"/>
    </location>
</feature>
<protein>
    <submittedName>
        <fullName evidence="12">12528_t:CDS:1</fullName>
    </submittedName>
</protein>
<dbReference type="PANTHER" id="PTHR11733:SF167">
    <property type="entry name" value="FI17812P1-RELATED"/>
    <property type="match status" value="1"/>
</dbReference>
<sequence length="821" mass="94039">MVGADFLQECIDQGGQILSIRPSSYTVRIRMPSGDEKDIPNGSSMGEATLEISEEDLPEVVELKKSKFLRAMQNGGVITEYHKNKRGNYTLPSNQIEIYSNISQEYFDQFKTDESIEKPPPSTSTREHHHNDSFEDVMKKGGRIEDCIKFQSNSVFVLMPGGNIEQFGNISQELLDKYKERIKLRPELARDKNADHTHRKTEPLLTDARTPNDPDDEETLRGSSSNFGGTSSEPAQPRTPRTREAPRDHTNFLPLRHGKFTRLETMLAFTCLLLLILMSIFAGLYASGGWIKKSVIPDDKGLYSYINILYEENQKLLRNILEDDFKSPQVAVLPSPSSSIDKKNFYNLQSFYQSCMDEDRISQLGGAPLVPLLDRLFENFPVENKFSLFNNFGYQNDNLQQSDSLNLLNLTNTLSNLSTIGVRPLLEFFVDADAKNPSKNALYLTQSGLVLPSKEYYEDVQVMETYKSVMAELLGRALDNRSNFIIEMGYSTSDNLMDDIYEYSIERVWFRGWEEIADKIIEFEKSLAKISLSPEEFYDPEATYNMHTIKSLEKLSPTFFWSHYISSLLPSTVSDLPSKIILTSNQYFENLSLLVKKTHPQSLQAYFAWQIIAKHANSLDENFRAPLRRLMAKLRGVDENVKPKRWEVCLSSVDKALGFIAGRYYVLKAFGDIANNMITSIKEAFVNRLQDLDWLDDKTRKLAFEKVDAIIQKIGYPTKSPNTSDPLSLQDYYRNVKFDQDDYFGNLLSSHLWASDIQWKEVDKPVDRDIWYMSPQTVRTDPHSPPAWRVNGVLRNSPKFSEVFKCKPGSKMNPVKKCALW</sequence>
<evidence type="ECO:0000256" key="3">
    <source>
        <dbReference type="ARBA" id="ARBA00022670"/>
    </source>
</evidence>
<feature type="transmembrane region" description="Helical" evidence="9">
    <location>
        <begin position="266"/>
        <end position="286"/>
    </location>
</feature>
<dbReference type="OrthoDB" id="6475849at2759"/>
<reference evidence="12" key="1">
    <citation type="submission" date="2021-06" db="EMBL/GenBank/DDBJ databases">
        <authorList>
            <person name="Kallberg Y."/>
            <person name="Tangrot J."/>
            <person name="Rosling A."/>
        </authorList>
    </citation>
    <scope>NUCLEOTIDE SEQUENCE</scope>
    <source>
        <strain evidence="12">IN212</strain>
    </source>
</reference>
<organism evidence="12 13">
    <name type="scientific">Racocetra fulgida</name>
    <dbReference type="NCBI Taxonomy" id="60492"/>
    <lineage>
        <taxon>Eukaryota</taxon>
        <taxon>Fungi</taxon>
        <taxon>Fungi incertae sedis</taxon>
        <taxon>Mucoromycota</taxon>
        <taxon>Glomeromycotina</taxon>
        <taxon>Glomeromycetes</taxon>
        <taxon>Diversisporales</taxon>
        <taxon>Gigasporaceae</taxon>
        <taxon>Racocetra</taxon>
    </lineage>
</organism>
<keyword evidence="3" id="KW-0645">Protease</keyword>
<dbReference type="SUPFAM" id="SSF55486">
    <property type="entry name" value="Metalloproteases ('zincins'), catalytic domain"/>
    <property type="match status" value="1"/>
</dbReference>
<keyword evidence="13" id="KW-1185">Reference proteome</keyword>
<keyword evidence="5" id="KW-0378">Hydrolase</keyword>
<dbReference type="Proteomes" id="UP000789396">
    <property type="component" value="Unassembled WGS sequence"/>
</dbReference>
<evidence type="ECO:0000313" key="13">
    <source>
        <dbReference type="Proteomes" id="UP000789396"/>
    </source>
</evidence>
<feature type="domain" description="Peptidase M13 N-terminal" evidence="11">
    <location>
        <begin position="285"/>
        <end position="717"/>
    </location>
</feature>
<dbReference type="InterPro" id="IPR042089">
    <property type="entry name" value="Peptidase_M13_dom_2"/>
</dbReference>
<dbReference type="InterPro" id="IPR018497">
    <property type="entry name" value="Peptidase_M13_C"/>
</dbReference>
<keyword evidence="7" id="KW-0482">Metalloprotease</keyword>
<feature type="compositionally biased region" description="Basic and acidic residues" evidence="8">
    <location>
        <begin position="189"/>
        <end position="202"/>
    </location>
</feature>
<dbReference type="Gene3D" id="3.40.390.10">
    <property type="entry name" value="Collagenase (Catalytic Domain)"/>
    <property type="match status" value="1"/>
</dbReference>
<evidence type="ECO:0000256" key="8">
    <source>
        <dbReference type="SAM" id="MobiDB-lite"/>
    </source>
</evidence>
<proteinExistence type="inferred from homology"/>
<dbReference type="AlphaFoldDB" id="A0A9N8VHX0"/>
<dbReference type="GO" id="GO:0016485">
    <property type="term" value="P:protein processing"/>
    <property type="evidence" value="ECO:0007669"/>
    <property type="project" value="TreeGrafter"/>
</dbReference>
<evidence type="ECO:0000256" key="2">
    <source>
        <dbReference type="ARBA" id="ARBA00007357"/>
    </source>
</evidence>
<dbReference type="Pfam" id="PF05649">
    <property type="entry name" value="Peptidase_M13_N"/>
    <property type="match status" value="1"/>
</dbReference>
<dbReference type="GO" id="GO:0004222">
    <property type="term" value="F:metalloendopeptidase activity"/>
    <property type="evidence" value="ECO:0007669"/>
    <property type="project" value="InterPro"/>
</dbReference>
<keyword evidence="9" id="KW-0812">Transmembrane</keyword>
<gene>
    <name evidence="12" type="ORF">RFULGI_LOCUS218</name>
</gene>
<dbReference type="InterPro" id="IPR024079">
    <property type="entry name" value="MetalloPept_cat_dom_sf"/>
</dbReference>
<dbReference type="InterPro" id="IPR000718">
    <property type="entry name" value="Peptidase_M13"/>
</dbReference>
<evidence type="ECO:0000259" key="10">
    <source>
        <dbReference type="Pfam" id="PF01431"/>
    </source>
</evidence>
<evidence type="ECO:0000259" key="11">
    <source>
        <dbReference type="Pfam" id="PF05649"/>
    </source>
</evidence>
<dbReference type="Gene3D" id="1.10.1380.10">
    <property type="entry name" value="Neutral endopeptidase , domain2"/>
    <property type="match status" value="1"/>
</dbReference>
<dbReference type="CDD" id="cd08662">
    <property type="entry name" value="M13"/>
    <property type="match status" value="1"/>
</dbReference>
<evidence type="ECO:0000313" key="12">
    <source>
        <dbReference type="EMBL" id="CAG8450775.1"/>
    </source>
</evidence>
<evidence type="ECO:0000256" key="6">
    <source>
        <dbReference type="ARBA" id="ARBA00022833"/>
    </source>
</evidence>
<accession>A0A9N8VHX0</accession>
<dbReference type="GO" id="GO:0046872">
    <property type="term" value="F:metal ion binding"/>
    <property type="evidence" value="ECO:0007669"/>
    <property type="project" value="UniProtKB-KW"/>
</dbReference>
<keyword evidence="9" id="KW-0472">Membrane</keyword>
<evidence type="ECO:0000256" key="7">
    <source>
        <dbReference type="ARBA" id="ARBA00023049"/>
    </source>
</evidence>
<comment type="caution">
    <text evidence="12">The sequence shown here is derived from an EMBL/GenBank/DDBJ whole genome shotgun (WGS) entry which is preliminary data.</text>
</comment>
<evidence type="ECO:0000256" key="9">
    <source>
        <dbReference type="SAM" id="Phobius"/>
    </source>
</evidence>
<dbReference type="GO" id="GO:0005886">
    <property type="term" value="C:plasma membrane"/>
    <property type="evidence" value="ECO:0007669"/>
    <property type="project" value="TreeGrafter"/>
</dbReference>
<dbReference type="PROSITE" id="PS51885">
    <property type="entry name" value="NEPRILYSIN"/>
    <property type="match status" value="1"/>
</dbReference>
<dbReference type="Pfam" id="PF01431">
    <property type="entry name" value="Peptidase_M13"/>
    <property type="match status" value="1"/>
</dbReference>
<dbReference type="PANTHER" id="PTHR11733">
    <property type="entry name" value="ZINC METALLOPROTEASE FAMILY M13 NEPRILYSIN-RELATED"/>
    <property type="match status" value="1"/>
</dbReference>
<keyword evidence="4" id="KW-0479">Metal-binding</keyword>
<evidence type="ECO:0000256" key="4">
    <source>
        <dbReference type="ARBA" id="ARBA00022723"/>
    </source>
</evidence>
<dbReference type="EMBL" id="CAJVPZ010000046">
    <property type="protein sequence ID" value="CAG8450775.1"/>
    <property type="molecule type" value="Genomic_DNA"/>
</dbReference>
<name>A0A9N8VHX0_9GLOM</name>